<organism evidence="9 10">
    <name type="scientific">Podospora fimiseda</name>
    <dbReference type="NCBI Taxonomy" id="252190"/>
    <lineage>
        <taxon>Eukaryota</taxon>
        <taxon>Fungi</taxon>
        <taxon>Dikarya</taxon>
        <taxon>Ascomycota</taxon>
        <taxon>Pezizomycotina</taxon>
        <taxon>Sordariomycetes</taxon>
        <taxon>Sordariomycetidae</taxon>
        <taxon>Sordariales</taxon>
        <taxon>Podosporaceae</taxon>
        <taxon>Podospora</taxon>
    </lineage>
</organism>
<feature type="transmembrane region" description="Helical" evidence="7">
    <location>
        <begin position="108"/>
        <end position="131"/>
    </location>
</feature>
<keyword evidence="10" id="KW-1185">Reference proteome</keyword>
<dbReference type="Proteomes" id="UP001301958">
    <property type="component" value="Unassembled WGS sequence"/>
</dbReference>
<feature type="domain" description="Rhodopsin" evidence="8">
    <location>
        <begin position="48"/>
        <end position="285"/>
    </location>
</feature>
<keyword evidence="3 7" id="KW-1133">Transmembrane helix</keyword>
<reference evidence="9" key="1">
    <citation type="journal article" date="2023" name="Mol. Phylogenet. Evol.">
        <title>Genome-scale phylogeny and comparative genomics of the fungal order Sordariales.</title>
        <authorList>
            <person name="Hensen N."/>
            <person name="Bonometti L."/>
            <person name="Westerberg I."/>
            <person name="Brannstrom I.O."/>
            <person name="Guillou S."/>
            <person name="Cros-Aarteil S."/>
            <person name="Calhoun S."/>
            <person name="Haridas S."/>
            <person name="Kuo A."/>
            <person name="Mondo S."/>
            <person name="Pangilinan J."/>
            <person name="Riley R."/>
            <person name="LaButti K."/>
            <person name="Andreopoulos B."/>
            <person name="Lipzen A."/>
            <person name="Chen C."/>
            <person name="Yan M."/>
            <person name="Daum C."/>
            <person name="Ng V."/>
            <person name="Clum A."/>
            <person name="Steindorff A."/>
            <person name="Ohm R.A."/>
            <person name="Martin F."/>
            <person name="Silar P."/>
            <person name="Natvig D.O."/>
            <person name="Lalanne C."/>
            <person name="Gautier V."/>
            <person name="Ament-Velasquez S.L."/>
            <person name="Kruys A."/>
            <person name="Hutchinson M.I."/>
            <person name="Powell A.J."/>
            <person name="Barry K."/>
            <person name="Miller A.N."/>
            <person name="Grigoriev I.V."/>
            <person name="Debuchy R."/>
            <person name="Gladieux P."/>
            <person name="Hiltunen Thoren M."/>
            <person name="Johannesson H."/>
        </authorList>
    </citation>
    <scope>NUCLEOTIDE SEQUENCE</scope>
    <source>
        <strain evidence="9">CBS 990.96</strain>
    </source>
</reference>
<dbReference type="PANTHER" id="PTHR33048:SF158">
    <property type="entry name" value="MEMBRANE PROTEIN PTH11-LIKE, PUTATIVE-RELATED"/>
    <property type="match status" value="1"/>
</dbReference>
<comment type="subcellular location">
    <subcellularLocation>
        <location evidence="1">Membrane</location>
        <topology evidence="1">Multi-pass membrane protein</topology>
    </subcellularLocation>
</comment>
<accession>A0AAN6YQX0</accession>
<comment type="caution">
    <text evidence="9">The sequence shown here is derived from an EMBL/GenBank/DDBJ whole genome shotgun (WGS) entry which is preliminary data.</text>
</comment>
<dbReference type="Pfam" id="PF20684">
    <property type="entry name" value="Fung_rhodopsin"/>
    <property type="match status" value="1"/>
</dbReference>
<dbReference type="PANTHER" id="PTHR33048">
    <property type="entry name" value="PTH11-LIKE INTEGRAL MEMBRANE PROTEIN (AFU_ORTHOLOGUE AFUA_5G11245)"/>
    <property type="match status" value="1"/>
</dbReference>
<dbReference type="InterPro" id="IPR049326">
    <property type="entry name" value="Rhodopsin_dom_fungi"/>
</dbReference>
<feature type="transmembrane region" description="Helical" evidence="7">
    <location>
        <begin position="264"/>
        <end position="285"/>
    </location>
</feature>
<dbReference type="AlphaFoldDB" id="A0AAN6YQX0"/>
<feature type="compositionally biased region" description="Basic and acidic residues" evidence="6">
    <location>
        <begin position="338"/>
        <end position="350"/>
    </location>
</feature>
<keyword evidence="2 7" id="KW-0812">Transmembrane</keyword>
<dbReference type="InterPro" id="IPR052337">
    <property type="entry name" value="SAT4-like"/>
</dbReference>
<reference evidence="9" key="2">
    <citation type="submission" date="2023-05" db="EMBL/GenBank/DDBJ databases">
        <authorList>
            <consortium name="Lawrence Berkeley National Laboratory"/>
            <person name="Steindorff A."/>
            <person name="Hensen N."/>
            <person name="Bonometti L."/>
            <person name="Westerberg I."/>
            <person name="Brannstrom I.O."/>
            <person name="Guillou S."/>
            <person name="Cros-Aarteil S."/>
            <person name="Calhoun S."/>
            <person name="Haridas S."/>
            <person name="Kuo A."/>
            <person name="Mondo S."/>
            <person name="Pangilinan J."/>
            <person name="Riley R."/>
            <person name="Labutti K."/>
            <person name="Andreopoulos B."/>
            <person name="Lipzen A."/>
            <person name="Chen C."/>
            <person name="Yanf M."/>
            <person name="Daum C."/>
            <person name="Ng V."/>
            <person name="Clum A."/>
            <person name="Ohm R."/>
            <person name="Martin F."/>
            <person name="Silar P."/>
            <person name="Natvig D."/>
            <person name="Lalanne C."/>
            <person name="Gautier V."/>
            <person name="Ament-Velasquez S.L."/>
            <person name="Kruys A."/>
            <person name="Hutchinson M.I."/>
            <person name="Powell A.J."/>
            <person name="Barry K."/>
            <person name="Miller A.N."/>
            <person name="Grigoriev I.V."/>
            <person name="Debuchy R."/>
            <person name="Gladieux P."/>
            <person name="Thoren M.H."/>
            <person name="Johannesson H."/>
        </authorList>
    </citation>
    <scope>NUCLEOTIDE SEQUENCE</scope>
    <source>
        <strain evidence="9">CBS 990.96</strain>
    </source>
</reference>
<evidence type="ECO:0000259" key="8">
    <source>
        <dbReference type="Pfam" id="PF20684"/>
    </source>
</evidence>
<sequence>MAAQWAGTGALPPPPGIEPNFIDPPSQVPGNVALHGVLLTVSTLSMVMRFYTRCCITRSKWGMDDVFCFISYGMSLGFSALMFKTFEYGIGRHMWDTPAFWLPTAFEWFTYATYVYVLLSLAVRLSFLFFYYRVFSQQGKIRYVLIGSIVFMSALNLGIFFTTLFNCNPREKAWNSTVDGKCINPEILPWISSGSSAACDIFVLLLPIPVLWGLNMDIKKKVRVLGVFGLGLFSCIASLVRLSMTSLLKSSFDATWNIATISTWSTLEANVAIICACLMLLPAFLERHLPPRLRAHFSRLWDWTLSAISRKSSSGSVSWRIPGSVSRTKSGKAGSKSSDSESADKIHPWVELKGPNGSGRNVNVIVTNGSLDADLEEQRMGSGRRP</sequence>
<evidence type="ECO:0000313" key="9">
    <source>
        <dbReference type="EMBL" id="KAK4222260.1"/>
    </source>
</evidence>
<dbReference type="GO" id="GO:0016020">
    <property type="term" value="C:membrane"/>
    <property type="evidence" value="ECO:0007669"/>
    <property type="project" value="UniProtKB-SubCell"/>
</dbReference>
<evidence type="ECO:0000256" key="5">
    <source>
        <dbReference type="ARBA" id="ARBA00038359"/>
    </source>
</evidence>
<evidence type="ECO:0000256" key="6">
    <source>
        <dbReference type="SAM" id="MobiDB-lite"/>
    </source>
</evidence>
<feature type="region of interest" description="Disordered" evidence="6">
    <location>
        <begin position="314"/>
        <end position="364"/>
    </location>
</feature>
<evidence type="ECO:0000256" key="1">
    <source>
        <dbReference type="ARBA" id="ARBA00004141"/>
    </source>
</evidence>
<name>A0AAN6YQX0_9PEZI</name>
<evidence type="ECO:0000256" key="4">
    <source>
        <dbReference type="ARBA" id="ARBA00023136"/>
    </source>
</evidence>
<comment type="similarity">
    <text evidence="5">Belongs to the SAT4 family.</text>
</comment>
<feature type="transmembrane region" description="Helical" evidence="7">
    <location>
        <begin position="63"/>
        <end position="83"/>
    </location>
</feature>
<proteinExistence type="inferred from homology"/>
<feature type="transmembrane region" description="Helical" evidence="7">
    <location>
        <begin position="224"/>
        <end position="244"/>
    </location>
</feature>
<feature type="transmembrane region" description="Helical" evidence="7">
    <location>
        <begin position="143"/>
        <end position="165"/>
    </location>
</feature>
<dbReference type="EMBL" id="MU865482">
    <property type="protein sequence ID" value="KAK4222260.1"/>
    <property type="molecule type" value="Genomic_DNA"/>
</dbReference>
<evidence type="ECO:0000256" key="3">
    <source>
        <dbReference type="ARBA" id="ARBA00022989"/>
    </source>
</evidence>
<gene>
    <name evidence="9" type="ORF">QBC38DRAFT_88264</name>
</gene>
<evidence type="ECO:0000256" key="2">
    <source>
        <dbReference type="ARBA" id="ARBA00022692"/>
    </source>
</evidence>
<protein>
    <recommendedName>
        <fullName evidence="8">Rhodopsin domain-containing protein</fullName>
    </recommendedName>
</protein>
<keyword evidence="4 7" id="KW-0472">Membrane</keyword>
<feature type="transmembrane region" description="Helical" evidence="7">
    <location>
        <begin position="32"/>
        <end position="51"/>
    </location>
</feature>
<evidence type="ECO:0000256" key="7">
    <source>
        <dbReference type="SAM" id="Phobius"/>
    </source>
</evidence>
<feature type="transmembrane region" description="Helical" evidence="7">
    <location>
        <begin position="187"/>
        <end position="212"/>
    </location>
</feature>
<evidence type="ECO:0000313" key="10">
    <source>
        <dbReference type="Proteomes" id="UP001301958"/>
    </source>
</evidence>